<reference evidence="1 2" key="1">
    <citation type="submission" date="2024-01" db="EMBL/GenBank/DDBJ databases">
        <authorList>
            <person name="Waweru B."/>
        </authorList>
    </citation>
    <scope>NUCLEOTIDE SEQUENCE [LARGE SCALE GENOMIC DNA]</scope>
</reference>
<gene>
    <name evidence="1" type="ORF">DCAF_LOCUS26458</name>
</gene>
<sequence length="82" mass="9768">MQGNEYPHFTWWSSVKEDAEFGKARILWALKEPANLSTQKQQNTYSMPYKRIYKFKTRKDKDEELPNKAIINVKVFLNLSID</sequence>
<dbReference type="EMBL" id="CAWUPB010001197">
    <property type="protein sequence ID" value="CAK7356188.1"/>
    <property type="molecule type" value="Genomic_DNA"/>
</dbReference>
<organism evidence="1 2">
    <name type="scientific">Dovyalis caffra</name>
    <dbReference type="NCBI Taxonomy" id="77055"/>
    <lineage>
        <taxon>Eukaryota</taxon>
        <taxon>Viridiplantae</taxon>
        <taxon>Streptophyta</taxon>
        <taxon>Embryophyta</taxon>
        <taxon>Tracheophyta</taxon>
        <taxon>Spermatophyta</taxon>
        <taxon>Magnoliopsida</taxon>
        <taxon>eudicotyledons</taxon>
        <taxon>Gunneridae</taxon>
        <taxon>Pentapetalae</taxon>
        <taxon>rosids</taxon>
        <taxon>fabids</taxon>
        <taxon>Malpighiales</taxon>
        <taxon>Salicaceae</taxon>
        <taxon>Flacourtieae</taxon>
        <taxon>Dovyalis</taxon>
    </lineage>
</organism>
<name>A0AAV1SSP1_9ROSI</name>
<evidence type="ECO:0000313" key="2">
    <source>
        <dbReference type="Proteomes" id="UP001314170"/>
    </source>
</evidence>
<proteinExistence type="predicted"/>
<evidence type="ECO:0000313" key="1">
    <source>
        <dbReference type="EMBL" id="CAK7356188.1"/>
    </source>
</evidence>
<protein>
    <submittedName>
        <fullName evidence="1">Uncharacterized protein</fullName>
    </submittedName>
</protein>
<accession>A0AAV1SSP1</accession>
<dbReference type="Proteomes" id="UP001314170">
    <property type="component" value="Unassembled WGS sequence"/>
</dbReference>
<dbReference type="AlphaFoldDB" id="A0AAV1SSP1"/>
<keyword evidence="2" id="KW-1185">Reference proteome</keyword>
<comment type="caution">
    <text evidence="1">The sequence shown here is derived from an EMBL/GenBank/DDBJ whole genome shotgun (WGS) entry which is preliminary data.</text>
</comment>